<dbReference type="EMBL" id="JADBGQ010000002">
    <property type="protein sequence ID" value="KAG5410557.1"/>
    <property type="molecule type" value="Genomic_DNA"/>
</dbReference>
<reference evidence="2 3" key="1">
    <citation type="submission" date="2021-03" db="EMBL/GenBank/DDBJ databases">
        <authorList>
            <person name="King G.J."/>
            <person name="Bancroft I."/>
            <person name="Baten A."/>
            <person name="Bloomfield J."/>
            <person name="Borpatragohain P."/>
            <person name="He Z."/>
            <person name="Irish N."/>
            <person name="Irwin J."/>
            <person name="Liu K."/>
            <person name="Mauleon R.P."/>
            <person name="Moore J."/>
            <person name="Morris R."/>
            <person name="Ostergaard L."/>
            <person name="Wang B."/>
            <person name="Wells R."/>
        </authorList>
    </citation>
    <scope>NUCLEOTIDE SEQUENCE [LARGE SCALE GENOMIC DNA]</scope>
    <source>
        <strain evidence="2">R-o-18</strain>
        <tissue evidence="2">Leaf</tissue>
    </source>
</reference>
<feature type="non-terminal residue" evidence="2">
    <location>
        <position position="195"/>
    </location>
</feature>
<name>A0ABQ7NI51_BRACM</name>
<comment type="caution">
    <text evidence="2">The sequence shown here is derived from an EMBL/GenBank/DDBJ whole genome shotgun (WGS) entry which is preliminary data.</text>
</comment>
<keyword evidence="3" id="KW-1185">Reference proteome</keyword>
<evidence type="ECO:0000313" key="3">
    <source>
        <dbReference type="Proteomes" id="UP000823674"/>
    </source>
</evidence>
<evidence type="ECO:0000313" key="2">
    <source>
        <dbReference type="EMBL" id="KAG5410557.1"/>
    </source>
</evidence>
<feature type="region of interest" description="Disordered" evidence="1">
    <location>
        <begin position="126"/>
        <end position="195"/>
    </location>
</feature>
<gene>
    <name evidence="2" type="primary">A02g506230.1_BraROA</name>
    <name evidence="2" type="ORF">IGI04_006876</name>
</gene>
<organism evidence="2 3">
    <name type="scientific">Brassica rapa subsp. trilocularis</name>
    <dbReference type="NCBI Taxonomy" id="1813537"/>
    <lineage>
        <taxon>Eukaryota</taxon>
        <taxon>Viridiplantae</taxon>
        <taxon>Streptophyta</taxon>
        <taxon>Embryophyta</taxon>
        <taxon>Tracheophyta</taxon>
        <taxon>Spermatophyta</taxon>
        <taxon>Magnoliopsida</taxon>
        <taxon>eudicotyledons</taxon>
        <taxon>Gunneridae</taxon>
        <taxon>Pentapetalae</taxon>
        <taxon>rosids</taxon>
        <taxon>malvids</taxon>
        <taxon>Brassicales</taxon>
        <taxon>Brassicaceae</taxon>
        <taxon>Brassiceae</taxon>
        <taxon>Brassica</taxon>
    </lineage>
</organism>
<protein>
    <submittedName>
        <fullName evidence="2">Uncharacterized protein</fullName>
    </submittedName>
</protein>
<feature type="compositionally biased region" description="Basic and acidic residues" evidence="1">
    <location>
        <begin position="147"/>
        <end position="156"/>
    </location>
</feature>
<accession>A0ABQ7NI51</accession>
<evidence type="ECO:0000256" key="1">
    <source>
        <dbReference type="SAM" id="MobiDB-lite"/>
    </source>
</evidence>
<sequence>MTLKARKVLAMTGNWSMRILNRSRALSTGVSFAFEFVVQHDIHIDGLGTYLLVAGYMKRSLCGAVALGAKRQSPRFFSPHAFSNQGEGSVYELSTFDVTRSNTNFRFTESPHAIRPTQILIYQGGDANRGDANPCDNMPSSGAVERSNNDSRESSDMNHGGFVVNGDVVVGGGETIDPNNSSVAGRNTREETPVT</sequence>
<dbReference type="Proteomes" id="UP000823674">
    <property type="component" value="Chromosome A02"/>
</dbReference>
<proteinExistence type="predicted"/>